<dbReference type="PANTHER" id="PTHR43800">
    <property type="entry name" value="PEPTIDYL-LYSINE N-ACETYLTRANSFERASE YJAB"/>
    <property type="match status" value="1"/>
</dbReference>
<dbReference type="InterPro" id="IPR000182">
    <property type="entry name" value="GNAT_dom"/>
</dbReference>
<dbReference type="SUPFAM" id="SSF55729">
    <property type="entry name" value="Acyl-CoA N-acyltransferases (Nat)"/>
    <property type="match status" value="1"/>
</dbReference>
<keyword evidence="1 4" id="KW-0808">Transferase</keyword>
<dbReference type="GO" id="GO:0016747">
    <property type="term" value="F:acyltransferase activity, transferring groups other than amino-acyl groups"/>
    <property type="evidence" value="ECO:0007669"/>
    <property type="project" value="InterPro"/>
</dbReference>
<dbReference type="OrthoDB" id="572496at2"/>
<feature type="domain" description="N-acetyltransferase" evidence="3">
    <location>
        <begin position="4"/>
        <end position="152"/>
    </location>
</feature>
<protein>
    <submittedName>
        <fullName evidence="4">GNAT family N-acetyltransferase</fullName>
    </submittedName>
</protein>
<dbReference type="CDD" id="cd04301">
    <property type="entry name" value="NAT_SF"/>
    <property type="match status" value="1"/>
</dbReference>
<evidence type="ECO:0000259" key="3">
    <source>
        <dbReference type="PROSITE" id="PS51186"/>
    </source>
</evidence>
<sequence length="182" mass="19713">MTRISIREARSDEFGALNAIEMDALTALIDAGVPIPGAPTALSHDMLGRISKTECLLVASDATDKPVGFIAAEVIEAMFYIAEIDVVRSLQGKGIGRRLIAAVMSVAKSRGLTGLALTTYRFAPFNYSFYLSIGFEEAQRGTIPIWLQQRLADEAKSGLLTERRVAMMLMFPPEPRGPAHAA</sequence>
<evidence type="ECO:0000313" key="4">
    <source>
        <dbReference type="EMBL" id="PWE53660.1"/>
    </source>
</evidence>
<dbReference type="RefSeq" id="WP_109460828.1">
    <property type="nucleotide sequence ID" value="NZ_QFBC01000014.1"/>
</dbReference>
<dbReference type="InterPro" id="IPR016181">
    <property type="entry name" value="Acyl_CoA_acyltransferase"/>
</dbReference>
<proteinExistence type="predicted"/>
<dbReference type="AlphaFoldDB" id="A0A2U2DK66"/>
<dbReference type="Pfam" id="PF00583">
    <property type="entry name" value="Acetyltransf_1"/>
    <property type="match status" value="1"/>
</dbReference>
<dbReference type="EMBL" id="QFBC01000014">
    <property type="protein sequence ID" value="PWE53660.1"/>
    <property type="molecule type" value="Genomic_DNA"/>
</dbReference>
<organism evidence="4 5">
    <name type="scientific">Metarhizobium album</name>
    <dbReference type="NCBI Taxonomy" id="2182425"/>
    <lineage>
        <taxon>Bacteria</taxon>
        <taxon>Pseudomonadati</taxon>
        <taxon>Pseudomonadota</taxon>
        <taxon>Alphaproteobacteria</taxon>
        <taxon>Hyphomicrobiales</taxon>
        <taxon>Rhizobiaceae</taxon>
        <taxon>Metarhizobium</taxon>
    </lineage>
</organism>
<evidence type="ECO:0000256" key="2">
    <source>
        <dbReference type="ARBA" id="ARBA00023315"/>
    </source>
</evidence>
<name>A0A2U2DK66_9HYPH</name>
<gene>
    <name evidence="4" type="ORF">DEM27_24240</name>
</gene>
<comment type="caution">
    <text evidence="4">The sequence shown here is derived from an EMBL/GenBank/DDBJ whole genome shotgun (WGS) entry which is preliminary data.</text>
</comment>
<evidence type="ECO:0000256" key="1">
    <source>
        <dbReference type="ARBA" id="ARBA00022679"/>
    </source>
</evidence>
<dbReference type="Gene3D" id="3.40.630.30">
    <property type="match status" value="1"/>
</dbReference>
<keyword evidence="5" id="KW-1185">Reference proteome</keyword>
<dbReference type="PANTHER" id="PTHR43800:SF1">
    <property type="entry name" value="PEPTIDYL-LYSINE N-ACETYLTRANSFERASE YJAB"/>
    <property type="match status" value="1"/>
</dbReference>
<reference evidence="4 5" key="1">
    <citation type="submission" date="2018-05" db="EMBL/GenBank/DDBJ databases">
        <title>The draft genome of strain NS-104.</title>
        <authorList>
            <person name="Hang P."/>
            <person name="Jiang J."/>
        </authorList>
    </citation>
    <scope>NUCLEOTIDE SEQUENCE [LARGE SCALE GENOMIC DNA]</scope>
    <source>
        <strain evidence="4 5">NS-104</strain>
    </source>
</reference>
<evidence type="ECO:0000313" key="5">
    <source>
        <dbReference type="Proteomes" id="UP000245252"/>
    </source>
</evidence>
<dbReference type="Proteomes" id="UP000245252">
    <property type="component" value="Unassembled WGS sequence"/>
</dbReference>
<accession>A0A2U2DK66</accession>
<keyword evidence="2" id="KW-0012">Acyltransferase</keyword>
<dbReference type="PROSITE" id="PS51186">
    <property type="entry name" value="GNAT"/>
    <property type="match status" value="1"/>
</dbReference>